<dbReference type="InterPro" id="IPR028359">
    <property type="entry name" value="UDP_ManNAc/GlcNAc_DH"/>
</dbReference>
<dbReference type="SUPFAM" id="SSF48179">
    <property type="entry name" value="6-phosphogluconate dehydrogenase C-terminal domain-like"/>
    <property type="match status" value="1"/>
</dbReference>
<dbReference type="InterPro" id="IPR014027">
    <property type="entry name" value="UDP-Glc/GDP-Man_DH_C"/>
</dbReference>
<dbReference type="PANTHER" id="PTHR43491:SF1">
    <property type="entry name" value="UDP-N-ACETYL-D-MANNOSAMINE DEHYDROGENASE"/>
    <property type="match status" value="1"/>
</dbReference>
<dbReference type="EMBL" id="FNEN01000007">
    <property type="protein sequence ID" value="SDI86533.1"/>
    <property type="molecule type" value="Genomic_DNA"/>
</dbReference>
<reference evidence="5 6" key="1">
    <citation type="submission" date="2016-10" db="EMBL/GenBank/DDBJ databases">
        <authorList>
            <person name="de Groot N.N."/>
        </authorList>
    </citation>
    <scope>NUCLEOTIDE SEQUENCE [LARGE SCALE GENOMIC DNA]</scope>
    <source>
        <strain evidence="5 6">DSM 21771</strain>
    </source>
</reference>
<accession>A0A1G8P1Z0</accession>
<dbReference type="Pfam" id="PF03721">
    <property type="entry name" value="UDPG_MGDP_dh_N"/>
    <property type="match status" value="1"/>
</dbReference>
<dbReference type="SUPFAM" id="SSF52413">
    <property type="entry name" value="UDP-glucose/GDP-mannose dehydrogenase C-terminal domain"/>
    <property type="match status" value="1"/>
</dbReference>
<organism evidence="5 6">
    <name type="scientific">Natribacillus halophilus</name>
    <dbReference type="NCBI Taxonomy" id="549003"/>
    <lineage>
        <taxon>Bacteria</taxon>
        <taxon>Bacillati</taxon>
        <taxon>Bacillota</taxon>
        <taxon>Bacilli</taxon>
        <taxon>Bacillales</taxon>
        <taxon>Bacillaceae</taxon>
        <taxon>Natribacillus</taxon>
    </lineage>
</organism>
<dbReference type="AlphaFoldDB" id="A0A1G8P1Z0"/>
<comment type="similarity">
    <text evidence="3">Belongs to the UDP-glucose/GDP-mannose dehydrogenase family.</text>
</comment>
<evidence type="ECO:0000313" key="5">
    <source>
        <dbReference type="EMBL" id="SDI86533.1"/>
    </source>
</evidence>
<keyword evidence="6" id="KW-1185">Reference proteome</keyword>
<keyword evidence="1" id="KW-0560">Oxidoreductase</keyword>
<dbReference type="GO" id="GO:0000271">
    <property type="term" value="P:polysaccharide biosynthetic process"/>
    <property type="evidence" value="ECO:0007669"/>
    <property type="project" value="InterPro"/>
</dbReference>
<proteinExistence type="inferred from homology"/>
<dbReference type="InterPro" id="IPR014026">
    <property type="entry name" value="UDP-Glc/GDP-Man_DH_dimer"/>
</dbReference>
<evidence type="ECO:0000256" key="2">
    <source>
        <dbReference type="ARBA" id="ARBA00023027"/>
    </source>
</evidence>
<dbReference type="NCBIfam" id="TIGR03026">
    <property type="entry name" value="NDP-sugDHase"/>
    <property type="match status" value="1"/>
</dbReference>
<dbReference type="GO" id="GO:0016616">
    <property type="term" value="F:oxidoreductase activity, acting on the CH-OH group of donors, NAD or NADP as acceptor"/>
    <property type="evidence" value="ECO:0007669"/>
    <property type="project" value="InterPro"/>
</dbReference>
<protein>
    <submittedName>
        <fullName evidence="5">UDP-N-acetyl-D-glucosamine dehydrogenase</fullName>
    </submittedName>
</protein>
<dbReference type="GO" id="GO:0016628">
    <property type="term" value="F:oxidoreductase activity, acting on the CH-CH group of donors, NAD or NADP as acceptor"/>
    <property type="evidence" value="ECO:0007669"/>
    <property type="project" value="InterPro"/>
</dbReference>
<name>A0A1G8P1Z0_9BACI</name>
<dbReference type="InterPro" id="IPR036291">
    <property type="entry name" value="NAD(P)-bd_dom_sf"/>
</dbReference>
<dbReference type="InterPro" id="IPR036220">
    <property type="entry name" value="UDP-Glc/GDP-Man_DH_C_sf"/>
</dbReference>
<sequence length="423" mass="47079">MIGLGYVGLPLALLFARKGYEVTGIDTDQGKITDLENHNSYIPDISDSVIKSALSSGKLTLTTNDEAVTFLDIIVICVPTPLTNDGDPDLRFLSTVSEDLFPRLQNGQLVILESSTYPGTTRDVIQPILEKSDLRVGENLYLGYSPERLDPGNQRLSVEEIPKVVSGISDHCLTYTADFYHTIFEEIVPASSVEVAELSKLLENSYRFINISFINEIAMLCDRLDINAWEAIDSAATKPYGFTPFFPGPGIGGHCIPVDPLYLYWVGQKHGFQNHFLALSEQTNQHILTYVTEQVKQEIEKKKNIKDANILLCGISYKKDSNDVRHSPSLQMMRNFRQMGAEVGYHDPYVPEVVLGGQTFKSLPLTNERLAQTDGVVIGTDHSTWPLQKMLDHAMFIYDTRNQTKDLTGKAKVIVLGGGDTEK</sequence>
<dbReference type="PIRSF" id="PIRSF000124">
    <property type="entry name" value="UDPglc_GDPman_dh"/>
    <property type="match status" value="1"/>
</dbReference>
<dbReference type="PANTHER" id="PTHR43491">
    <property type="entry name" value="UDP-N-ACETYL-D-MANNOSAMINE DEHYDROGENASE"/>
    <property type="match status" value="1"/>
</dbReference>
<dbReference type="GO" id="GO:0051287">
    <property type="term" value="F:NAD binding"/>
    <property type="evidence" value="ECO:0007669"/>
    <property type="project" value="InterPro"/>
</dbReference>
<evidence type="ECO:0000259" key="4">
    <source>
        <dbReference type="SMART" id="SM00984"/>
    </source>
</evidence>
<evidence type="ECO:0000256" key="1">
    <source>
        <dbReference type="ARBA" id="ARBA00023002"/>
    </source>
</evidence>
<keyword evidence="2" id="KW-0520">NAD</keyword>
<feature type="domain" description="UDP-glucose/GDP-mannose dehydrogenase C-terminal" evidence="4">
    <location>
        <begin position="311"/>
        <end position="406"/>
    </location>
</feature>
<dbReference type="Pfam" id="PF03720">
    <property type="entry name" value="UDPG_MGDP_dh_C"/>
    <property type="match status" value="1"/>
</dbReference>
<dbReference type="InterPro" id="IPR001732">
    <property type="entry name" value="UDP-Glc/GDP-Man_DH_N"/>
</dbReference>
<dbReference type="PIRSF" id="PIRSF500136">
    <property type="entry name" value="UDP_ManNAc_DH"/>
    <property type="match status" value="1"/>
</dbReference>
<dbReference type="InterPro" id="IPR017476">
    <property type="entry name" value="UDP-Glc/GDP-Man"/>
</dbReference>
<dbReference type="Pfam" id="PF00984">
    <property type="entry name" value="UDPG_MGDP_dh"/>
    <property type="match status" value="1"/>
</dbReference>
<evidence type="ECO:0000313" key="6">
    <source>
        <dbReference type="Proteomes" id="UP000198853"/>
    </source>
</evidence>
<gene>
    <name evidence="5" type="ORF">SAMN04488123_107154</name>
</gene>
<dbReference type="SUPFAM" id="SSF51735">
    <property type="entry name" value="NAD(P)-binding Rossmann-fold domains"/>
    <property type="match status" value="1"/>
</dbReference>
<evidence type="ECO:0000256" key="3">
    <source>
        <dbReference type="PIRNR" id="PIRNR000124"/>
    </source>
</evidence>
<dbReference type="SMART" id="SM00984">
    <property type="entry name" value="UDPG_MGDP_dh_C"/>
    <property type="match status" value="1"/>
</dbReference>
<dbReference type="InterPro" id="IPR008927">
    <property type="entry name" value="6-PGluconate_DH-like_C_sf"/>
</dbReference>
<dbReference type="Proteomes" id="UP000198853">
    <property type="component" value="Unassembled WGS sequence"/>
</dbReference>
<dbReference type="Gene3D" id="3.40.50.720">
    <property type="entry name" value="NAD(P)-binding Rossmann-like Domain"/>
    <property type="match status" value="2"/>
</dbReference>